<dbReference type="FunFam" id="1.25.10.10:FF:000090">
    <property type="entry name" value="eIF-2-alpha kinase activator GCN1"/>
    <property type="match status" value="1"/>
</dbReference>
<name>A0A2A6BR36_PRIPA</name>
<dbReference type="InterPro" id="IPR016024">
    <property type="entry name" value="ARM-type_fold"/>
</dbReference>
<keyword evidence="2" id="KW-0677">Repeat</keyword>
<dbReference type="Pfam" id="PF24984">
    <property type="entry name" value="HEAT_EF3_GNC1"/>
    <property type="match status" value="1"/>
</dbReference>
<keyword evidence="4" id="KW-1185">Reference proteome</keyword>
<dbReference type="Pfam" id="PF25801">
    <property type="entry name" value="HEAT_GCN1_C_2"/>
    <property type="match status" value="1"/>
</dbReference>
<organism evidence="3 4">
    <name type="scientific">Pristionchus pacificus</name>
    <name type="common">Parasitic nematode worm</name>
    <dbReference type="NCBI Taxonomy" id="54126"/>
    <lineage>
        <taxon>Eukaryota</taxon>
        <taxon>Metazoa</taxon>
        <taxon>Ecdysozoa</taxon>
        <taxon>Nematoda</taxon>
        <taxon>Chromadorea</taxon>
        <taxon>Rhabditida</taxon>
        <taxon>Rhabditina</taxon>
        <taxon>Diplogasteromorpha</taxon>
        <taxon>Diplogasteroidea</taxon>
        <taxon>Neodiplogasteridae</taxon>
        <taxon>Pristionchus</taxon>
    </lineage>
</organism>
<dbReference type="Gene3D" id="1.25.10.10">
    <property type="entry name" value="Leucine-rich Repeat Variant"/>
    <property type="match status" value="6"/>
</dbReference>
<dbReference type="Pfam" id="PF24993">
    <property type="entry name" value="GNC1_N"/>
    <property type="match status" value="1"/>
</dbReference>
<dbReference type="EnsemblMetazoa" id="PPA02548.1">
    <property type="protein sequence ID" value="PPA02548.1"/>
    <property type="gene ID" value="WBGene00092102"/>
</dbReference>
<evidence type="ECO:0000313" key="3">
    <source>
        <dbReference type="EnsemblMetazoa" id="PPA02548.1"/>
    </source>
</evidence>
<dbReference type="InterPro" id="IPR021133">
    <property type="entry name" value="HEAT_type_2"/>
</dbReference>
<proteinExistence type="inferred from homology"/>
<dbReference type="GO" id="GO:0010628">
    <property type="term" value="P:positive regulation of gene expression"/>
    <property type="evidence" value="ECO:0007669"/>
    <property type="project" value="EnsemblMetazoa"/>
</dbReference>
<dbReference type="InterPro" id="IPR011989">
    <property type="entry name" value="ARM-like"/>
</dbReference>
<dbReference type="InterPro" id="IPR057546">
    <property type="entry name" value="HEAT_GCN1"/>
</dbReference>
<dbReference type="GO" id="GO:0034198">
    <property type="term" value="P:cellular response to amino acid starvation"/>
    <property type="evidence" value="ECO:0000318"/>
    <property type="project" value="GO_Central"/>
</dbReference>
<protein>
    <submittedName>
        <fullName evidence="3">Gcn-1</fullName>
    </submittedName>
</protein>
<dbReference type="SUPFAM" id="SSF48371">
    <property type="entry name" value="ARM repeat"/>
    <property type="match status" value="3"/>
</dbReference>
<accession>A0A2A6BR36</accession>
<sequence>MADRRKELEGRNRPECLEVLESAVLRMTADESSSMETTTTKDESKNIEVNGTVEEEDSLKTSLQSLAVSLSGPSTKEQVHASNAVQRAIKKATDLPEGVFKGISRLIVSSITIRSLQRDSLKSLHILLSSLDSSNHDFLLKHFSESIAALKLHPAPSVSIAKGPIHLACLFVDLLHSTVTDAFLVKSITIALSNLGYYLLLSTPPRTFTRKLAKFVEKVGSDAMVSVISSMGDSSIESSLGGAALLSLVSPTPLCPDSFINLFGKGVLMAKQLPPFHLITASSSYLKHVTLAKFNEIVLPQVKKALLRSPEVAVYGTSILLSSVSFCTDSLLGDLLKPLLALTTSTSDEVRVESLKALKGLGVHTTEKGLTALFNGLLAQITGCKSPEQKAALLETVEGIESKEGVKEEEMDKVIVDTITSLFKTTGETNEIVLRAQWNTIARLAMRVKDKKKISFLFTDWSKLTGPSRSSALRCAALIVVENGGGDIPCGTETIVTGGVEKSGKEPLETIPLTLILLNLLSPSSPEYAKAVKDVNGSDVIFKEKHVQTMRNEDVIVMNHLTEKIIGESNESPSSLLLRSLIISSTWKCHSVRSIAHSTIKNLSEKRPDSFPAAFAKELFETVENGWMDQMVRKTRSSEDALVSGSLLITLSSLILTPHSHYESLAIPALLLSSLPRIAEEDGSVWLRWFHQLGKMKEAKEWISSETTVSSLLTTVFGCADRSVRDDAVAMLVSVGSEEIKKALWTHVEKAIEQIDHEDYIDIPERSVQVWRCPEGTLFNKDVLDFDETAGVKNAKRENKAYSYKDQMAELQLMKELAEKRRKEGKMTPKQKEMMDKELAKEKAIRDELKVLYSSCESALSKLNGMVRADGGGALQRPGLLVKRTIPLLRSHLVSREAASTFIAFVHAAFNDPEDALHELVGHVSLRNLGSRWLDERWSEESSNSQLKRLLSLLIERVFVVETGDDTEEEAALLYEDSLGAPQLSVIHPLFSCILKNDRFTEASQQQVLEVLKNALNRRLVNDDGVLSLPIVEMASLLMDFASSVQTPSTSIESFAVCQKFVSLVNDTGKVTPSVCEMVEYLLDLLTNDKPEIREASLKCLSASQLLSRVAVMASNAAEMNTLIRRRIHVARFDLIDAVSSLANNLWFASLFSIKYDLFQSLIDDIISPHPIVRGSAVNAFYQYLNELPEELHPAIRKLAEVYTELRELTEVELDQVGRVKKEAVDRWEQRVAIAQTAYLMADITPLVEAMALINIVVPNGLDDRNEECRDTMVGVGVRVISAHGKNLLNELLPILEERITKLPDGQVYDNQRQGLVILLGTLARYIDNEDKVRSISQRLVEALKTPSQKVQEAVSTCLAPLVPFLPNSYELLELMQKLVFEGATYGERRGAAYGMAGLVKGLGIPSVRENDFIKHVQEALTDKTPQKKQGALLSLEMLSSKVGKLFEPYLIKLLPGLLLCFGDSEESVRKAAQEAARAAMRSLTPHGVKCIMPKVLEALDNDSWRTKCAGVDLLGAMAFCAPKQLSSCLPKIVPKLIEILADSHSKVRMAGNSALKRIASVIQNPEILGVSNQIMEGLIDPATKTSFSLNTIVNTKFIHYIDAASLALIMPIVRRAFEDRNSETRRLAAQIISNIYKLSEDKDMEPYLGDLVPGLQKALMDPVPEIRTVAAKALGAVVSRSKGDTSKRLHTTIIPWLKDKLISETSTVDRSGAAQGLSEVLAGVGQDQLDYVMPEIIEATESTAVSAETRDGYILMYIYLPMVFGDRFIPYLPQVVPSILKALADENEYVRASALKAGQRLINQFVSHARKMLLPQLQDALIDENWRIRHAGVTLVGDFLFNISGISGKSTSNTGENEDETMGMEQVGKTLVRALGQKCRDDVLAALYLLRSDVALMVRQGSSHIWKMIVSNTPRTLKEIMKTLFEKVLESLASSCEERQQTGAKCLGELVRKMGEKIILEVLPVLEEYQESDDVEKRLGVAVALHEIIANMSKDNLAHYLTQIVVPIKTALCDEDEEVRDSAAETFHVFYNNVGVEAYDEVVAPLLEKLTNERDNVLEGLAAVMRGNSRTMLPYVLPKLTKKPVKSLALCTLAAASGDSLGRQLSRILDALLNAAEKNDQYETMIDPCEEVILSVTDEEGIEITLDYLFEKARGGNVPAAVLLHTFIEKTTANLEEFTDQIISGCIHLYTTTNDQIADHVILGLTAFSKKMDPNQHMEVIPLARKVVGNLALNSRGQQILGFTHPKSLNALVTFFREGVLQGSVDMKAASAEALGQLVSLSTPEAVKAHVVNMTGPLIRVLGDRFPPNVKSAILSCLSQLLDKVAIMLRPFLPQLQSTFLKSLQDGASRPVRLASAGALSRLVRLSPKPEPIVTEMIKTIAASPDKQLLETTLVAARQVIQNSNVNSISEGVLNDGFKATLMCINGDSQSELDESITGGAGSMAGQIALRMGEDKIKSLLDDLSSSSTPLRKRVWAGYGVYEMCRTSISSISPLDSLLRSSLSTSLSADASVAASAVRAACCLLISEGSSPDSALLSSVGRAINHASLDVRKVVGVGLAHVFAKLDQPFENKLLKVVIPHLVNGTKESNSGVRCASELALVYGLFVQKGERVFNEYLESTEGAAKSVLAQVLPTLARVVRNGDVAIEALDNILTAH</sequence>
<dbReference type="InterPro" id="IPR056810">
    <property type="entry name" value="GNC1-like_N"/>
</dbReference>
<evidence type="ECO:0000256" key="1">
    <source>
        <dbReference type="ARBA" id="ARBA00007366"/>
    </source>
</evidence>
<dbReference type="GO" id="GO:0017148">
    <property type="term" value="P:negative regulation of translation"/>
    <property type="evidence" value="ECO:0007669"/>
    <property type="project" value="EnsemblMetazoa"/>
</dbReference>
<accession>A0A8R1U4L6</accession>
<evidence type="ECO:0000256" key="2">
    <source>
        <dbReference type="ARBA" id="ARBA00022737"/>
    </source>
</evidence>
<comment type="similarity">
    <text evidence="1">Belongs to the GCN1 family.</text>
</comment>
<dbReference type="GO" id="GO:0042981">
    <property type="term" value="P:regulation of apoptotic process"/>
    <property type="evidence" value="ECO:0007669"/>
    <property type="project" value="EnsemblMetazoa"/>
</dbReference>
<dbReference type="Proteomes" id="UP000005239">
    <property type="component" value="Unassembled WGS sequence"/>
</dbReference>
<dbReference type="GO" id="GO:0005829">
    <property type="term" value="C:cytosol"/>
    <property type="evidence" value="ECO:0000318"/>
    <property type="project" value="GO_Central"/>
</dbReference>
<dbReference type="Pfam" id="PF24987">
    <property type="entry name" value="HEAT_EF3_N"/>
    <property type="match status" value="2"/>
</dbReference>
<dbReference type="PROSITE" id="PS50077">
    <property type="entry name" value="HEAT_REPEAT"/>
    <property type="match status" value="3"/>
</dbReference>
<gene>
    <name evidence="3" type="primary">WBGene00092102</name>
</gene>
<dbReference type="PANTHER" id="PTHR23346:SF7">
    <property type="entry name" value="STALLED RIBOSOME SENSOR GCN1"/>
    <property type="match status" value="1"/>
</dbReference>
<dbReference type="GO" id="GO:0000226">
    <property type="term" value="P:microtubule cytoskeleton organization"/>
    <property type="evidence" value="ECO:0007669"/>
    <property type="project" value="UniProtKB-ARBA"/>
</dbReference>
<dbReference type="GO" id="GO:0019887">
    <property type="term" value="F:protein kinase regulator activity"/>
    <property type="evidence" value="ECO:0000318"/>
    <property type="project" value="GO_Central"/>
</dbReference>
<dbReference type="Pfam" id="PF23271">
    <property type="entry name" value="HEAT_GCN1"/>
    <property type="match status" value="1"/>
</dbReference>
<reference evidence="3" key="2">
    <citation type="submission" date="2022-06" db="UniProtKB">
        <authorList>
            <consortium name="EnsemblMetazoa"/>
        </authorList>
    </citation>
    <scope>IDENTIFICATION</scope>
    <source>
        <strain evidence="3">PS312</strain>
    </source>
</reference>
<evidence type="ECO:0000313" key="4">
    <source>
        <dbReference type="Proteomes" id="UP000005239"/>
    </source>
</evidence>
<dbReference type="SMART" id="SM01349">
    <property type="entry name" value="TOG"/>
    <property type="match status" value="1"/>
</dbReference>
<dbReference type="PANTHER" id="PTHR23346">
    <property type="entry name" value="TRANSLATIONAL ACTIVATOR GCN1-RELATED"/>
    <property type="match status" value="1"/>
</dbReference>
<dbReference type="InterPro" id="IPR034085">
    <property type="entry name" value="TOG"/>
</dbReference>
<dbReference type="GO" id="GO:0006417">
    <property type="term" value="P:regulation of translation"/>
    <property type="evidence" value="ECO:0000318"/>
    <property type="project" value="GO_Central"/>
</dbReference>
<reference evidence="4" key="1">
    <citation type="journal article" date="2008" name="Nat. Genet.">
        <title>The Pristionchus pacificus genome provides a unique perspective on nematode lifestyle and parasitism.</title>
        <authorList>
            <person name="Dieterich C."/>
            <person name="Clifton S.W."/>
            <person name="Schuster L.N."/>
            <person name="Chinwalla A."/>
            <person name="Delehaunty K."/>
            <person name="Dinkelacker I."/>
            <person name="Fulton L."/>
            <person name="Fulton R."/>
            <person name="Godfrey J."/>
            <person name="Minx P."/>
            <person name="Mitreva M."/>
            <person name="Roeseler W."/>
            <person name="Tian H."/>
            <person name="Witte H."/>
            <person name="Yang S.P."/>
            <person name="Wilson R.K."/>
            <person name="Sommer R.J."/>
        </authorList>
    </citation>
    <scope>NUCLEOTIDE SEQUENCE [LARGE SCALE GENOMIC DNA]</scope>
    <source>
        <strain evidence="4">PS312</strain>
    </source>
</reference>